<accession>A0A061J2K3</accession>
<dbReference type="EMBL" id="AUPL01004788">
    <property type="protein sequence ID" value="ESL07522.1"/>
    <property type="molecule type" value="Genomic_DNA"/>
</dbReference>
<organism evidence="1 2">
    <name type="scientific">Trypanosoma rangeli SC58</name>
    <dbReference type="NCBI Taxonomy" id="429131"/>
    <lineage>
        <taxon>Eukaryota</taxon>
        <taxon>Discoba</taxon>
        <taxon>Euglenozoa</taxon>
        <taxon>Kinetoplastea</taxon>
        <taxon>Metakinetoplastina</taxon>
        <taxon>Trypanosomatida</taxon>
        <taxon>Trypanosomatidae</taxon>
        <taxon>Trypanosoma</taxon>
        <taxon>Herpetosoma</taxon>
    </lineage>
</organism>
<dbReference type="OrthoDB" id="248781at2759"/>
<sequence>MRRNVEVAGVHLADCTLLYCRHELALEEKKAAAAEAQKDCRSQATGNSKNAGSTAKQLASPYVRVDGELISTNIAMASLFRAEAERKERLALKARQEKERAALYVLHDGMRETIIDQWILGIEQLVLVEKKERRRAQCRERSRRTSDWRDALVEQHLADEVRLWADEEQRMARERNEGRAAYRQRVTLTRK</sequence>
<evidence type="ECO:0000313" key="2">
    <source>
        <dbReference type="Proteomes" id="UP000031737"/>
    </source>
</evidence>
<proteinExistence type="predicted"/>
<dbReference type="VEuPathDB" id="TriTrypDB:TRSC58_04788"/>
<dbReference type="AlphaFoldDB" id="A0A061J2K3"/>
<comment type="caution">
    <text evidence="1">The sequence shown here is derived from an EMBL/GenBank/DDBJ whole genome shotgun (WGS) entry which is preliminary data.</text>
</comment>
<dbReference type="Proteomes" id="UP000031737">
    <property type="component" value="Unassembled WGS sequence"/>
</dbReference>
<evidence type="ECO:0000313" key="1">
    <source>
        <dbReference type="EMBL" id="ESL07522.1"/>
    </source>
</evidence>
<reference evidence="1 2" key="1">
    <citation type="submission" date="2013-07" db="EMBL/GenBank/DDBJ databases">
        <authorList>
            <person name="Stoco P.H."/>
            <person name="Wagner G."/>
            <person name="Gerber A."/>
            <person name="Zaha A."/>
            <person name="Thompson C."/>
            <person name="Bartholomeu D.C."/>
            <person name="Luckemeyer D.D."/>
            <person name="Bahia D."/>
            <person name="Loreto E."/>
            <person name="Prestes E.B."/>
            <person name="Lima F.M."/>
            <person name="Rodrigues-Luiz G."/>
            <person name="Vallejo G.A."/>
            <person name="Filho J.F."/>
            <person name="Monteiro K.M."/>
            <person name="Tyler K.M."/>
            <person name="de Almeida L.G."/>
            <person name="Ortiz M.F."/>
            <person name="Siervo M.A."/>
            <person name="de Moraes M.H."/>
            <person name="Cunha O.L."/>
            <person name="Mendonca-Neto R."/>
            <person name="Silva R."/>
            <person name="Teixeira S.M."/>
            <person name="Murta S.M."/>
            <person name="Sincero T.C."/>
            <person name="Mendes T.A."/>
            <person name="Urmenyi T.P."/>
            <person name="Silva V.G."/>
            <person name="da Rocha W.D."/>
            <person name="Andersson B."/>
            <person name="Romanha A.J."/>
            <person name="Steindel M."/>
            <person name="de Vasconcelos A.T."/>
            <person name="Grisard E.C."/>
        </authorList>
    </citation>
    <scope>NUCLEOTIDE SEQUENCE [LARGE SCALE GENOMIC DNA]</scope>
    <source>
        <strain evidence="1 2">SC58</strain>
    </source>
</reference>
<protein>
    <submittedName>
        <fullName evidence="1">Uncharacterized protein</fullName>
    </submittedName>
</protein>
<gene>
    <name evidence="1" type="ORF">TRSC58_04788</name>
</gene>
<name>A0A061J2K3_TRYRA</name>
<keyword evidence="2" id="KW-1185">Reference proteome</keyword>